<dbReference type="PANTHER" id="PTHR30341:SF0">
    <property type="entry name" value="NA(+)_H(+) ANTIPORTER NHAA"/>
    <property type="match status" value="1"/>
</dbReference>
<organism evidence="10">
    <name type="scientific">Veillonella parvula</name>
    <name type="common">Staphylococcus parvulus</name>
    <dbReference type="NCBI Taxonomy" id="29466"/>
    <lineage>
        <taxon>Bacteria</taxon>
        <taxon>Bacillati</taxon>
        <taxon>Bacillota</taxon>
        <taxon>Negativicutes</taxon>
        <taxon>Veillonellales</taxon>
        <taxon>Veillonellaceae</taxon>
        <taxon>Veillonella</taxon>
    </lineage>
</organism>
<evidence type="ECO:0000256" key="8">
    <source>
        <dbReference type="ARBA" id="ARBA00023201"/>
    </source>
</evidence>
<evidence type="ECO:0000256" key="7">
    <source>
        <dbReference type="ARBA" id="ARBA00023136"/>
    </source>
</evidence>
<keyword evidence="2 9" id="KW-0050">Antiport</keyword>
<keyword evidence="7 9" id="KW-0472">Membrane</keyword>
<protein>
    <recommendedName>
        <fullName evidence="9">Na(+)/H(+) antiporter NhaA</fullName>
    </recommendedName>
    <alternativeName>
        <fullName evidence="9">Sodium/proton antiporter NhaA</fullName>
    </alternativeName>
</protein>
<keyword evidence="4 9" id="KW-0812">Transmembrane</keyword>
<comment type="catalytic activity">
    <reaction evidence="9">
        <text>Na(+)(in) + 2 H(+)(out) = Na(+)(out) + 2 H(+)(in)</text>
        <dbReference type="Rhea" id="RHEA:29251"/>
        <dbReference type="ChEBI" id="CHEBI:15378"/>
        <dbReference type="ChEBI" id="CHEBI:29101"/>
    </reaction>
</comment>
<evidence type="ECO:0000256" key="3">
    <source>
        <dbReference type="ARBA" id="ARBA00022475"/>
    </source>
</evidence>
<feature type="transmembrane region" description="Helical" evidence="9">
    <location>
        <begin position="330"/>
        <end position="352"/>
    </location>
</feature>
<dbReference type="InterPro" id="IPR023171">
    <property type="entry name" value="Na/H_antiporter_dom_sf"/>
</dbReference>
<keyword evidence="8 9" id="KW-0739">Sodium transport</keyword>
<dbReference type="PANTHER" id="PTHR30341">
    <property type="entry name" value="SODIUM ION/PROTON ANTIPORTER NHAA-RELATED"/>
    <property type="match status" value="1"/>
</dbReference>
<feature type="transmembrane region" description="Helical" evidence="9">
    <location>
        <begin position="259"/>
        <end position="278"/>
    </location>
</feature>
<comment type="similarity">
    <text evidence="9">Belongs to the NhaA Na(+)/H(+) (TC 2.A.33) antiporter family.</text>
</comment>
<dbReference type="AlphaFoldDB" id="A0A6N3C5Y2"/>
<dbReference type="NCBIfam" id="NF007111">
    <property type="entry name" value="PRK09560.1"/>
    <property type="match status" value="1"/>
</dbReference>
<dbReference type="Pfam" id="PF06965">
    <property type="entry name" value="Na_H_antiport_1"/>
    <property type="match status" value="1"/>
</dbReference>
<dbReference type="GO" id="GO:0005886">
    <property type="term" value="C:plasma membrane"/>
    <property type="evidence" value="ECO:0007669"/>
    <property type="project" value="UniProtKB-SubCell"/>
</dbReference>
<feature type="transmembrane region" description="Helical" evidence="9">
    <location>
        <begin position="21"/>
        <end position="47"/>
    </location>
</feature>
<dbReference type="InterPro" id="IPR004670">
    <property type="entry name" value="NhaA"/>
</dbReference>
<feature type="transmembrane region" description="Helical" evidence="9">
    <location>
        <begin position="364"/>
        <end position="384"/>
    </location>
</feature>
<feature type="transmembrane region" description="Helical" evidence="9">
    <location>
        <begin position="125"/>
        <end position="143"/>
    </location>
</feature>
<feature type="transmembrane region" description="Helical" evidence="9">
    <location>
        <begin position="290"/>
        <end position="314"/>
    </location>
</feature>
<dbReference type="Gene3D" id="1.20.1530.10">
    <property type="entry name" value="Na+/H+ antiporter like domain"/>
    <property type="match status" value="1"/>
</dbReference>
<dbReference type="GO" id="GO:0006885">
    <property type="term" value="P:regulation of pH"/>
    <property type="evidence" value="ECO:0007669"/>
    <property type="project" value="UniProtKB-UniRule"/>
</dbReference>
<evidence type="ECO:0000256" key="5">
    <source>
        <dbReference type="ARBA" id="ARBA00022989"/>
    </source>
</evidence>
<feature type="transmembrane region" description="Helical" evidence="9">
    <location>
        <begin position="53"/>
        <end position="74"/>
    </location>
</feature>
<feature type="transmembrane region" description="Helical" evidence="9">
    <location>
        <begin position="164"/>
        <end position="194"/>
    </location>
</feature>
<evidence type="ECO:0000256" key="9">
    <source>
        <dbReference type="HAMAP-Rule" id="MF_01844"/>
    </source>
</evidence>
<keyword evidence="9" id="KW-0813">Transport</keyword>
<keyword evidence="6 9" id="KW-0915">Sodium</keyword>
<dbReference type="EMBL" id="CACRUG010000010">
    <property type="protein sequence ID" value="VYU11442.1"/>
    <property type="molecule type" value="Genomic_DNA"/>
</dbReference>
<feature type="transmembrane region" description="Helical" evidence="9">
    <location>
        <begin position="214"/>
        <end position="238"/>
    </location>
</feature>
<keyword evidence="9" id="KW-0406">Ion transport</keyword>
<evidence type="ECO:0000256" key="4">
    <source>
        <dbReference type="ARBA" id="ARBA00022692"/>
    </source>
</evidence>
<evidence type="ECO:0000256" key="1">
    <source>
        <dbReference type="ARBA" id="ARBA00004429"/>
    </source>
</evidence>
<comment type="function">
    <text evidence="9">Na(+)/H(+) antiporter that extrudes sodium in exchange for external protons.</text>
</comment>
<gene>
    <name evidence="10" type="primary">nhaA_1</name>
    <name evidence="9" type="synonym">nhaA</name>
    <name evidence="10" type="ORF">VPLFYP99_00068</name>
</gene>
<dbReference type="NCBIfam" id="TIGR00773">
    <property type="entry name" value="NhaA"/>
    <property type="match status" value="1"/>
</dbReference>
<dbReference type="HAMAP" id="MF_01844">
    <property type="entry name" value="NhaA"/>
    <property type="match status" value="1"/>
</dbReference>
<feature type="transmembrane region" description="Helical" evidence="9">
    <location>
        <begin position="94"/>
        <end position="113"/>
    </location>
</feature>
<comment type="subcellular location">
    <subcellularLocation>
        <location evidence="1">Cell inner membrane</location>
        <topology evidence="1">Multi-pass membrane protein</topology>
    </subcellularLocation>
    <subcellularLocation>
        <location evidence="9">Cell membrane</location>
        <topology evidence="9">Multi-pass membrane protein</topology>
    </subcellularLocation>
</comment>
<sequence length="393" mass="42449">MTQKVVVIMNFIKAFFQSESAGGISLLSAAILGVLVANSPIAAQYFAVMQIHLGPMTILEWVNDALMALFFLYVGIEIKKEMISGELDTKAKRVLPVLAAFAGVITPAIVYYFAAGYMPEYRHGWGIPTATDIAFAIGVITMLGNKVSTAMKAFLAALAIIDDLIAIVVIALFYGAGVNFMDLIAAAAVTGLLIYTNKQGYLRPLPYCVLGLVLWYLVLKSGVHATIAGVVLAMTIPFKGKVIDKVVYPMEEWAHALRNWVNFLIIPLFSFLNAGVSFADFSIDNLFHPVIIGVSFGLILGKQLGIFSAVYILVQSKAIKMPTKTTWPEIYGTAILCGIGFTMSLFVATLAFPPGITQEMAKVGIFIGSITAGLLGAIVLILAYQIRKMRGKI</sequence>
<proteinExistence type="inferred from homology"/>
<evidence type="ECO:0000256" key="2">
    <source>
        <dbReference type="ARBA" id="ARBA00022449"/>
    </source>
</evidence>
<keyword evidence="5 9" id="KW-1133">Transmembrane helix</keyword>
<evidence type="ECO:0000256" key="6">
    <source>
        <dbReference type="ARBA" id="ARBA00023053"/>
    </source>
</evidence>
<reference evidence="10" key="1">
    <citation type="submission" date="2019-11" db="EMBL/GenBank/DDBJ databases">
        <authorList>
            <person name="Feng L."/>
        </authorList>
    </citation>
    <scope>NUCLEOTIDE SEQUENCE</scope>
    <source>
        <strain evidence="10">VparvulaLFYP99</strain>
    </source>
</reference>
<dbReference type="GO" id="GO:0015385">
    <property type="term" value="F:sodium:proton antiporter activity"/>
    <property type="evidence" value="ECO:0007669"/>
    <property type="project" value="UniProtKB-UniRule"/>
</dbReference>
<evidence type="ECO:0000313" key="10">
    <source>
        <dbReference type="EMBL" id="VYU11442.1"/>
    </source>
</evidence>
<keyword evidence="3 9" id="KW-1003">Cell membrane</keyword>
<accession>A0A6N3C5Y2</accession>
<name>A0A6N3C5Y2_VEIPA</name>